<dbReference type="GO" id="GO:0000786">
    <property type="term" value="C:nucleosome"/>
    <property type="evidence" value="ECO:0007669"/>
    <property type="project" value="InterPro"/>
</dbReference>
<dbReference type="GO" id="GO:0003690">
    <property type="term" value="F:double-stranded DNA binding"/>
    <property type="evidence" value="ECO:0000318"/>
    <property type="project" value="GO_Central"/>
</dbReference>
<dbReference type="SMART" id="SM00526">
    <property type="entry name" value="H15"/>
    <property type="match status" value="1"/>
</dbReference>
<evidence type="ECO:0000256" key="5">
    <source>
        <dbReference type="ARBA" id="ARBA00023242"/>
    </source>
</evidence>
<sequence>MAEKNSSKKVTTKKPAAHPPAAEMVATAITELKDRNGSSLQAIKKYIATNFDVQMDRQLLFIKRALKSGVEKGKLVQTKGKGTSGSFKLNVQAAKAQASEKAKKEKEKAKTASTA</sequence>
<dbReference type="GO" id="GO:0031492">
    <property type="term" value="F:nucleosomal DNA binding"/>
    <property type="evidence" value="ECO:0000318"/>
    <property type="project" value="GO_Central"/>
</dbReference>
<keyword evidence="5 6" id="KW-0539">Nucleus</keyword>
<organism evidence="9 10">
    <name type="scientific">Strongylocentrotus purpuratus</name>
    <name type="common">Purple sea urchin</name>
    <dbReference type="NCBI Taxonomy" id="7668"/>
    <lineage>
        <taxon>Eukaryota</taxon>
        <taxon>Metazoa</taxon>
        <taxon>Echinodermata</taxon>
        <taxon>Eleutherozoa</taxon>
        <taxon>Echinozoa</taxon>
        <taxon>Echinoidea</taxon>
        <taxon>Euechinoidea</taxon>
        <taxon>Echinacea</taxon>
        <taxon>Camarodonta</taxon>
        <taxon>Echinidea</taxon>
        <taxon>Strongylocentrotidae</taxon>
        <taxon>Strongylocentrotus</taxon>
    </lineage>
</organism>
<feature type="region of interest" description="Disordered" evidence="7">
    <location>
        <begin position="95"/>
        <end position="115"/>
    </location>
</feature>
<evidence type="ECO:0000256" key="4">
    <source>
        <dbReference type="ARBA" id="ARBA00023125"/>
    </source>
</evidence>
<comment type="subcellular location">
    <subcellularLocation>
        <location evidence="2">Chromosome</location>
    </subcellularLocation>
    <subcellularLocation>
        <location evidence="1 6">Nucleus</location>
    </subcellularLocation>
</comment>
<dbReference type="AlphaFoldDB" id="A0A7M7SXE4"/>
<evidence type="ECO:0000259" key="8">
    <source>
        <dbReference type="PROSITE" id="PS51504"/>
    </source>
</evidence>
<dbReference type="PRINTS" id="PR00624">
    <property type="entry name" value="HISTONEH5"/>
</dbReference>
<dbReference type="PROSITE" id="PS51504">
    <property type="entry name" value="H15"/>
    <property type="match status" value="1"/>
</dbReference>
<protein>
    <recommendedName>
        <fullName evidence="8">H15 domain-containing protein</fullName>
    </recommendedName>
</protein>
<dbReference type="InterPro" id="IPR005819">
    <property type="entry name" value="H1/H5"/>
</dbReference>
<reference evidence="10" key="1">
    <citation type="submission" date="2015-02" db="EMBL/GenBank/DDBJ databases">
        <title>Genome sequencing for Strongylocentrotus purpuratus.</title>
        <authorList>
            <person name="Murali S."/>
            <person name="Liu Y."/>
            <person name="Vee V."/>
            <person name="English A."/>
            <person name="Wang M."/>
            <person name="Skinner E."/>
            <person name="Han Y."/>
            <person name="Muzny D.M."/>
            <person name="Worley K.C."/>
            <person name="Gibbs R.A."/>
        </authorList>
    </citation>
    <scope>NUCLEOTIDE SEQUENCE</scope>
</reference>
<dbReference type="FunCoup" id="A0A7M7SXE4">
    <property type="interactions" value="13"/>
</dbReference>
<reference evidence="9" key="2">
    <citation type="submission" date="2021-01" db="UniProtKB">
        <authorList>
            <consortium name="EnsemblMetazoa"/>
        </authorList>
    </citation>
    <scope>IDENTIFICATION</scope>
</reference>
<feature type="region of interest" description="Disordered" evidence="7">
    <location>
        <begin position="1"/>
        <end position="21"/>
    </location>
</feature>
<feature type="compositionally biased region" description="Basic and acidic residues" evidence="7">
    <location>
        <begin position="98"/>
        <end position="115"/>
    </location>
</feature>
<evidence type="ECO:0000256" key="1">
    <source>
        <dbReference type="ARBA" id="ARBA00004123"/>
    </source>
</evidence>
<dbReference type="InParanoid" id="A0A7M7SXE4"/>
<dbReference type="Gene3D" id="1.10.10.10">
    <property type="entry name" value="Winged helix-like DNA-binding domain superfamily/Winged helix DNA-binding domain"/>
    <property type="match status" value="1"/>
</dbReference>
<accession>A0A7M7SXE4</accession>
<dbReference type="GeneID" id="115922817"/>
<dbReference type="Pfam" id="PF00538">
    <property type="entry name" value="Linker_histone"/>
    <property type="match status" value="1"/>
</dbReference>
<dbReference type="GO" id="GO:0045910">
    <property type="term" value="P:negative regulation of DNA recombination"/>
    <property type="evidence" value="ECO:0000318"/>
    <property type="project" value="GO_Central"/>
</dbReference>
<dbReference type="CDD" id="cd00073">
    <property type="entry name" value="H15"/>
    <property type="match status" value="1"/>
</dbReference>
<dbReference type="PANTHER" id="PTHR11467:SF177">
    <property type="entry name" value="HISTONE H1, EARLY EMBRYONIC"/>
    <property type="match status" value="1"/>
</dbReference>
<evidence type="ECO:0000256" key="6">
    <source>
        <dbReference type="RuleBase" id="RU003894"/>
    </source>
</evidence>
<evidence type="ECO:0000313" key="9">
    <source>
        <dbReference type="EnsemblMetazoa" id="XP_030838381"/>
    </source>
</evidence>
<dbReference type="GO" id="GO:0030527">
    <property type="term" value="F:structural constituent of chromatin"/>
    <property type="evidence" value="ECO:0007669"/>
    <property type="project" value="InterPro"/>
</dbReference>
<dbReference type="OrthoDB" id="10070184at2759"/>
<comment type="similarity">
    <text evidence="6">Belongs to the histone H1/H5 family.</text>
</comment>
<keyword evidence="3 6" id="KW-0158">Chromosome</keyword>
<dbReference type="Proteomes" id="UP000007110">
    <property type="component" value="Unassembled WGS sequence"/>
</dbReference>
<dbReference type="PANTHER" id="PTHR11467">
    <property type="entry name" value="HISTONE H1"/>
    <property type="match status" value="1"/>
</dbReference>
<keyword evidence="4 6" id="KW-0238">DNA-binding</keyword>
<dbReference type="GO" id="GO:0005634">
    <property type="term" value="C:nucleus"/>
    <property type="evidence" value="ECO:0000318"/>
    <property type="project" value="GO_Central"/>
</dbReference>
<dbReference type="InterPro" id="IPR036390">
    <property type="entry name" value="WH_DNA-bd_sf"/>
</dbReference>
<dbReference type="FunFam" id="1.10.10.10:FF:000140">
    <property type="entry name" value="Histone H1.0"/>
    <property type="match status" value="1"/>
</dbReference>
<evidence type="ECO:0000256" key="7">
    <source>
        <dbReference type="SAM" id="MobiDB-lite"/>
    </source>
</evidence>
<evidence type="ECO:0000256" key="3">
    <source>
        <dbReference type="ARBA" id="ARBA00022454"/>
    </source>
</evidence>
<evidence type="ECO:0000256" key="2">
    <source>
        <dbReference type="ARBA" id="ARBA00004286"/>
    </source>
</evidence>
<proteinExistence type="inferred from homology"/>
<dbReference type="KEGG" id="spu:115922817"/>
<evidence type="ECO:0000313" key="10">
    <source>
        <dbReference type="Proteomes" id="UP000007110"/>
    </source>
</evidence>
<dbReference type="InterPro" id="IPR036388">
    <property type="entry name" value="WH-like_DNA-bd_sf"/>
</dbReference>
<dbReference type="GO" id="GO:0030261">
    <property type="term" value="P:chromosome condensation"/>
    <property type="evidence" value="ECO:0000318"/>
    <property type="project" value="GO_Central"/>
</dbReference>
<name>A0A7M7SXE4_STRPU</name>
<dbReference type="EnsemblMetazoa" id="XM_030982521">
    <property type="protein sequence ID" value="XP_030838381"/>
    <property type="gene ID" value="LOC115922817"/>
</dbReference>
<dbReference type="InterPro" id="IPR005818">
    <property type="entry name" value="Histone_H1/H5_H15"/>
</dbReference>
<keyword evidence="10" id="KW-1185">Reference proteome</keyword>
<dbReference type="GO" id="GO:0006334">
    <property type="term" value="P:nucleosome assembly"/>
    <property type="evidence" value="ECO:0007669"/>
    <property type="project" value="InterPro"/>
</dbReference>
<dbReference type="RefSeq" id="XP_030838381.1">
    <property type="nucleotide sequence ID" value="XM_030982521.1"/>
</dbReference>
<dbReference type="OMA" id="TSERRCC"/>
<dbReference type="SUPFAM" id="SSF46785">
    <property type="entry name" value="Winged helix' DNA-binding domain"/>
    <property type="match status" value="1"/>
</dbReference>
<feature type="domain" description="H15" evidence="8">
    <location>
        <begin position="17"/>
        <end position="91"/>
    </location>
</feature>